<dbReference type="Pfam" id="PF09113">
    <property type="entry name" value="N-glycanase_C"/>
    <property type="match status" value="1"/>
</dbReference>
<dbReference type="InterPro" id="IPR053251">
    <property type="entry name" value="N-glycanase"/>
</dbReference>
<dbReference type="NCBIfam" id="TIGR04183">
    <property type="entry name" value="Por_Secre_tail"/>
    <property type="match status" value="1"/>
</dbReference>
<dbReference type="InterPro" id="IPR015197">
    <property type="entry name" value="PngaseF_C"/>
</dbReference>
<feature type="domain" description="Secretion system C-terminal sorting" evidence="5">
    <location>
        <begin position="592"/>
        <end position="660"/>
    </location>
</feature>
<evidence type="ECO:0000259" key="5">
    <source>
        <dbReference type="Pfam" id="PF18962"/>
    </source>
</evidence>
<dbReference type="PANTHER" id="PTHR39319:SF1">
    <property type="entry name" value="SI:DKEY-256H2.1"/>
    <property type="match status" value="1"/>
</dbReference>
<comment type="caution">
    <text evidence="6">The sequence shown here is derived from an EMBL/GenBank/DDBJ whole genome shotgun (WGS) entry which is preliminary data.</text>
</comment>
<protein>
    <submittedName>
        <fullName evidence="6">T9SS type A sorting domain-containing protein</fullName>
    </submittedName>
</protein>
<evidence type="ECO:0000256" key="1">
    <source>
        <dbReference type="ARBA" id="ARBA00022729"/>
    </source>
</evidence>
<proteinExistence type="predicted"/>
<feature type="chain" id="PRO_5026914392" evidence="3">
    <location>
        <begin position="20"/>
        <end position="662"/>
    </location>
</feature>
<dbReference type="Pfam" id="PF18962">
    <property type="entry name" value="Por_Secre_tail"/>
    <property type="match status" value="1"/>
</dbReference>
<evidence type="ECO:0000256" key="2">
    <source>
        <dbReference type="ARBA" id="ARBA00023157"/>
    </source>
</evidence>
<dbReference type="GO" id="GO:0016715">
    <property type="term" value="F:oxidoreductase activity, acting on paired donors, with incorporation or reduction of molecular oxygen, reduced ascorbate as one donor, and incorporation of one atom of oxygen"/>
    <property type="evidence" value="ECO:0007669"/>
    <property type="project" value="InterPro"/>
</dbReference>
<keyword evidence="7" id="KW-1185">Reference proteome</keyword>
<name>A0A6N6RJV7_9FLAO</name>
<sequence>MRQTTTLLVLLFAPLFALAGPGDTTVVRAMDHLDMTWYGNYRDTAILPDGNTSYNKILMVYTMGCASNGCSDWDYTTAIHLYEPTGALDSNVASIDTISTNPLVIDTTWNVFEVKRIWELGRVITPYGGYMRQGSAGYDNNWEHPFVFDVTDYAHLLKDTVAFSAIYKGWSSGFSATVDFIFIEGTTPRPVVQMDRVYHSYGQYIQTSTFENTHLPPRKVAANAAAVDGQFRFTPTGHGFVNSLNCAEFCNRHFTLYRDGSQVARHDMWRDDCGMNPIYPQGGTWLYDRANWCPGDDAIIFKDEIGAIDANTQDSIELNIDVEAYSYTVPSGETPAGYELHGVLVQYGDFQIDVDAELTEIIAPNLEDEYRRYNPACREAIVRITNRGGDALTNATIRYGIPGSWIQDMAWTGNLEFGESEVVYLPMVGPWPWDNAQSAEFMAQVVVQNDEVAYNNMKHSSFEIPVVHPHNLVVVTRTNAAGAETHWELYDDAGSVIASRDNMASNQFFYDTLDLASGCYELRIMDRGEDGLAWWANNDGAGYVQLRNNGGTNPLFLKLPTDFGTEYRHMFTIGGELSTSSETLDEFLDVAPNPSNGVFEMLYSGNGAVESWTVVDMQGRPIQTGKAEATRTMIDLSGNPSGIYFLNVITNEGAITKKLVLN</sequence>
<dbReference type="Proteomes" id="UP000468650">
    <property type="component" value="Unassembled WGS sequence"/>
</dbReference>
<dbReference type="Gene3D" id="2.60.120.230">
    <property type="match status" value="2"/>
</dbReference>
<dbReference type="SUPFAM" id="SSF49742">
    <property type="entry name" value="PHM/PNGase F"/>
    <property type="match status" value="1"/>
</dbReference>
<dbReference type="PANTHER" id="PTHR39319">
    <property type="entry name" value="SI:DKEY-256H2.1"/>
    <property type="match status" value="1"/>
</dbReference>
<dbReference type="RefSeq" id="WP_151666678.1">
    <property type="nucleotide sequence ID" value="NZ_WBVO01000002.1"/>
</dbReference>
<dbReference type="InterPro" id="IPR026444">
    <property type="entry name" value="Secre_tail"/>
</dbReference>
<dbReference type="InterPro" id="IPR008977">
    <property type="entry name" value="PHM/PNGase_F_dom_sf"/>
</dbReference>
<dbReference type="OrthoDB" id="6281169at2"/>
<evidence type="ECO:0000313" key="6">
    <source>
        <dbReference type="EMBL" id="KAB2814010.1"/>
    </source>
</evidence>
<evidence type="ECO:0000256" key="3">
    <source>
        <dbReference type="SAM" id="SignalP"/>
    </source>
</evidence>
<accession>A0A6N6RJV7</accession>
<feature type="signal peptide" evidence="3">
    <location>
        <begin position="1"/>
        <end position="19"/>
    </location>
</feature>
<dbReference type="EMBL" id="WBVO01000002">
    <property type="protein sequence ID" value="KAB2814010.1"/>
    <property type="molecule type" value="Genomic_DNA"/>
</dbReference>
<feature type="domain" description="Peptide-N-glycosidase F C-terminal" evidence="4">
    <location>
        <begin position="219"/>
        <end position="319"/>
    </location>
</feature>
<evidence type="ECO:0000313" key="7">
    <source>
        <dbReference type="Proteomes" id="UP000468650"/>
    </source>
</evidence>
<keyword evidence="1 3" id="KW-0732">Signal</keyword>
<dbReference type="InterPro" id="IPR014784">
    <property type="entry name" value="Cu2_ascorb_mOase-like_C"/>
</dbReference>
<dbReference type="AlphaFoldDB" id="A0A6N6RJV7"/>
<evidence type="ECO:0000259" key="4">
    <source>
        <dbReference type="Pfam" id="PF09113"/>
    </source>
</evidence>
<gene>
    <name evidence="6" type="ORF">F8C67_04845</name>
</gene>
<reference evidence="6 7" key="1">
    <citation type="submission" date="2019-09" db="EMBL/GenBank/DDBJ databases">
        <title>Genomes of family Cryomorphaceae.</title>
        <authorList>
            <person name="Bowman J.P."/>
        </authorList>
    </citation>
    <scope>NUCLEOTIDE SEQUENCE [LARGE SCALE GENOMIC DNA]</scope>
    <source>
        <strain evidence="6 7">LMG 25704</strain>
    </source>
</reference>
<organism evidence="6 7">
    <name type="scientific">Phaeocystidibacter luteus</name>
    <dbReference type="NCBI Taxonomy" id="911197"/>
    <lineage>
        <taxon>Bacteria</taxon>
        <taxon>Pseudomonadati</taxon>
        <taxon>Bacteroidota</taxon>
        <taxon>Flavobacteriia</taxon>
        <taxon>Flavobacteriales</taxon>
        <taxon>Phaeocystidibacteraceae</taxon>
        <taxon>Phaeocystidibacter</taxon>
    </lineage>
</organism>
<keyword evidence="2" id="KW-1015">Disulfide bond</keyword>